<feature type="domain" description="DinB-like" evidence="1">
    <location>
        <begin position="48"/>
        <end position="168"/>
    </location>
</feature>
<sequence>MRIEPDTKDWTWVLDRPCPDCGFDAPALDLSRVPQAIRDNATLWEVVLETDDAAVRPSPVVWSPLEYACHVRDVNELFDQRLEQMLTEDDAHFANWDQDETAVEKDYLGQDPAAVAAEVVAAADRVAARYETVGEADWDRTGTRSNGDRFTIDTFARYHLHDLVHHAHDVSHVTKRVTVASYDAFADDYTAGVGGAADEVRAAIEEFAGDLGPGARVLEVGSGPGWDAELLEAAGLSVRRTDITPAFVRRLREAGHEADVLDPLTDDLTDPRTKHVEGTGYDGVWADASLLHVRREDLPTVLAKLAAATRAGGHLFLAVKEGDGARFSTHGHVGAPRHFTFWREGPLREALTEAGWRVDRMDKNGDHTGQDWLVVRAVRAGA</sequence>
<dbReference type="InterPro" id="IPR029063">
    <property type="entry name" value="SAM-dependent_MTases_sf"/>
</dbReference>
<accession>A0ABN2XKD4</accession>
<dbReference type="PANTHER" id="PTHR43861:SF1">
    <property type="entry name" value="TRANS-ACONITATE 2-METHYLTRANSFERASE"/>
    <property type="match status" value="1"/>
</dbReference>
<dbReference type="Gene3D" id="3.40.50.150">
    <property type="entry name" value="Vaccinia Virus protein VP39"/>
    <property type="match status" value="1"/>
</dbReference>
<dbReference type="CDD" id="cd02440">
    <property type="entry name" value="AdoMet_MTases"/>
    <property type="match status" value="1"/>
</dbReference>
<reference evidence="2 3" key="1">
    <citation type="journal article" date="2019" name="Int. J. Syst. Evol. Microbiol.">
        <title>The Global Catalogue of Microorganisms (GCM) 10K type strain sequencing project: providing services to taxonomists for standard genome sequencing and annotation.</title>
        <authorList>
            <consortium name="The Broad Institute Genomics Platform"/>
            <consortium name="The Broad Institute Genome Sequencing Center for Infectious Disease"/>
            <person name="Wu L."/>
            <person name="Ma J."/>
        </authorList>
    </citation>
    <scope>NUCLEOTIDE SEQUENCE [LARGE SCALE GENOMIC DNA]</scope>
    <source>
        <strain evidence="2 3">JCM 16021</strain>
    </source>
</reference>
<organism evidence="2 3">
    <name type="scientific">Nocardioides bigeumensis</name>
    <dbReference type="NCBI Taxonomy" id="433657"/>
    <lineage>
        <taxon>Bacteria</taxon>
        <taxon>Bacillati</taxon>
        <taxon>Actinomycetota</taxon>
        <taxon>Actinomycetes</taxon>
        <taxon>Propionibacteriales</taxon>
        <taxon>Nocardioidaceae</taxon>
        <taxon>Nocardioides</taxon>
    </lineage>
</organism>
<dbReference type="InterPro" id="IPR024775">
    <property type="entry name" value="DinB-like"/>
</dbReference>
<protein>
    <recommendedName>
        <fullName evidence="1">DinB-like domain-containing protein</fullName>
    </recommendedName>
</protein>
<dbReference type="Pfam" id="PF12867">
    <property type="entry name" value="DinB_2"/>
    <property type="match status" value="1"/>
</dbReference>
<keyword evidence="3" id="KW-1185">Reference proteome</keyword>
<evidence type="ECO:0000313" key="2">
    <source>
        <dbReference type="EMBL" id="GAA2113192.1"/>
    </source>
</evidence>
<dbReference type="SUPFAM" id="SSF109854">
    <property type="entry name" value="DinB/YfiT-like putative metalloenzymes"/>
    <property type="match status" value="1"/>
</dbReference>
<proteinExistence type="predicted"/>
<dbReference type="EMBL" id="BAAAQQ010000001">
    <property type="protein sequence ID" value="GAA2113192.1"/>
    <property type="molecule type" value="Genomic_DNA"/>
</dbReference>
<dbReference type="RefSeq" id="WP_344301479.1">
    <property type="nucleotide sequence ID" value="NZ_BAAAQQ010000001.1"/>
</dbReference>
<evidence type="ECO:0000259" key="1">
    <source>
        <dbReference type="Pfam" id="PF12867"/>
    </source>
</evidence>
<gene>
    <name evidence="2" type="ORF">GCM10009843_00600</name>
</gene>
<name>A0ABN2XKD4_9ACTN</name>
<dbReference type="PANTHER" id="PTHR43861">
    <property type="entry name" value="TRANS-ACONITATE 2-METHYLTRANSFERASE-RELATED"/>
    <property type="match status" value="1"/>
</dbReference>
<dbReference type="InterPro" id="IPR034660">
    <property type="entry name" value="DinB/YfiT-like"/>
</dbReference>
<dbReference type="Proteomes" id="UP001500575">
    <property type="component" value="Unassembled WGS sequence"/>
</dbReference>
<dbReference type="Gene3D" id="1.20.120.450">
    <property type="entry name" value="dinb family like domain"/>
    <property type="match status" value="1"/>
</dbReference>
<dbReference type="SUPFAM" id="SSF53335">
    <property type="entry name" value="S-adenosyl-L-methionine-dependent methyltransferases"/>
    <property type="match status" value="1"/>
</dbReference>
<comment type="caution">
    <text evidence="2">The sequence shown here is derived from an EMBL/GenBank/DDBJ whole genome shotgun (WGS) entry which is preliminary data.</text>
</comment>
<dbReference type="Pfam" id="PF13489">
    <property type="entry name" value="Methyltransf_23"/>
    <property type="match status" value="1"/>
</dbReference>
<evidence type="ECO:0000313" key="3">
    <source>
        <dbReference type="Proteomes" id="UP001500575"/>
    </source>
</evidence>